<organism evidence="2">
    <name type="scientific">Acromyrmex echinatior</name>
    <name type="common">Panamanian leafcutter ant</name>
    <name type="synonym">Acromyrmex octospinosus echinatior</name>
    <dbReference type="NCBI Taxonomy" id="103372"/>
    <lineage>
        <taxon>Eukaryota</taxon>
        <taxon>Metazoa</taxon>
        <taxon>Ecdysozoa</taxon>
        <taxon>Arthropoda</taxon>
        <taxon>Hexapoda</taxon>
        <taxon>Insecta</taxon>
        <taxon>Pterygota</taxon>
        <taxon>Neoptera</taxon>
        <taxon>Endopterygota</taxon>
        <taxon>Hymenoptera</taxon>
        <taxon>Apocrita</taxon>
        <taxon>Aculeata</taxon>
        <taxon>Formicoidea</taxon>
        <taxon>Formicidae</taxon>
        <taxon>Myrmicinae</taxon>
        <taxon>Acromyrmex</taxon>
    </lineage>
</organism>
<reference evidence="1" key="1">
    <citation type="submission" date="2011-02" db="EMBL/GenBank/DDBJ databases">
        <title>The genome of the leaf-cutting ant Acromyrmex echinatior suggests key adaptations to social evolution and fungus farming.</title>
        <authorList>
            <person name="Nygaard S."/>
            <person name="Zhang G."/>
        </authorList>
    </citation>
    <scope>NUCLEOTIDE SEQUENCE</scope>
</reference>
<evidence type="ECO:0000313" key="2">
    <source>
        <dbReference type="Proteomes" id="UP000007755"/>
    </source>
</evidence>
<dbReference type="Proteomes" id="UP000007755">
    <property type="component" value="Unassembled WGS sequence"/>
</dbReference>
<gene>
    <name evidence="1" type="ORF">G5I_13227</name>
</gene>
<protein>
    <submittedName>
        <fullName evidence="1">Uncharacterized protein</fullName>
    </submittedName>
</protein>
<keyword evidence="2" id="KW-1185">Reference proteome</keyword>
<accession>F4X4G6</accession>
<name>F4X4G6_ACREC</name>
<dbReference type="InParanoid" id="F4X4G6"/>
<proteinExistence type="predicted"/>
<dbReference type="EMBL" id="GL888645">
    <property type="protein sequence ID" value="EGI58646.1"/>
    <property type="molecule type" value="Genomic_DNA"/>
</dbReference>
<sequence length="168" mass="18691">MHLGSGLRSGCLKRIFWDRRGVCGGGGGANACGRMWAPYRANEGEWKGYGRTVRLNLRYTGVSRTHLFSPGIWVNVQRDAMTPVLLDSANVGPTFGSRNLILLTRDWISCGLRYSREEHPIPVNRDSIETGGAGADPKEEEVRILLHEKKEKGIVPREEEGNNQGFPE</sequence>
<dbReference type="AlphaFoldDB" id="F4X4G6"/>
<evidence type="ECO:0000313" key="1">
    <source>
        <dbReference type="EMBL" id="EGI58646.1"/>
    </source>
</evidence>